<dbReference type="Proteomes" id="UP000198953">
    <property type="component" value="Unassembled WGS sequence"/>
</dbReference>
<keyword evidence="1" id="KW-0472">Membrane</keyword>
<protein>
    <recommendedName>
        <fullName evidence="4">ABC-2 type transport system permease protein</fullName>
    </recommendedName>
</protein>
<dbReference type="RefSeq" id="WP_091105051.1">
    <property type="nucleotide sequence ID" value="NZ_FOBF01000025.1"/>
</dbReference>
<keyword evidence="1" id="KW-1133">Transmembrane helix</keyword>
<evidence type="ECO:0000313" key="2">
    <source>
        <dbReference type="EMBL" id="SEN34840.1"/>
    </source>
</evidence>
<evidence type="ECO:0008006" key="4">
    <source>
        <dbReference type="Google" id="ProtNLM"/>
    </source>
</evidence>
<feature type="transmembrane region" description="Helical" evidence="1">
    <location>
        <begin position="138"/>
        <end position="160"/>
    </location>
</feature>
<keyword evidence="3" id="KW-1185">Reference proteome</keyword>
<evidence type="ECO:0000256" key="1">
    <source>
        <dbReference type="SAM" id="Phobius"/>
    </source>
</evidence>
<reference evidence="2 3" key="1">
    <citation type="submission" date="2016-10" db="EMBL/GenBank/DDBJ databases">
        <authorList>
            <person name="de Groot N.N."/>
        </authorList>
    </citation>
    <scope>NUCLEOTIDE SEQUENCE [LARGE SCALE GENOMIC DNA]</scope>
    <source>
        <strain evidence="2 3">DSM 43357</strain>
    </source>
</reference>
<evidence type="ECO:0000313" key="3">
    <source>
        <dbReference type="Proteomes" id="UP000198953"/>
    </source>
</evidence>
<dbReference type="STRING" id="46177.SAMN05660976_07342"/>
<name>A0A1H8FTG7_9ACTN</name>
<feature type="transmembrane region" description="Helical" evidence="1">
    <location>
        <begin position="210"/>
        <end position="228"/>
    </location>
</feature>
<feature type="transmembrane region" description="Helical" evidence="1">
    <location>
        <begin position="68"/>
        <end position="90"/>
    </location>
</feature>
<sequence>MPMTLPSTRPHVPTPAGGARAAASRWRLAVLLVRPLARAIDWAPLAAVAVGGAAALALTGLVRQPDPGTALVALRVVGTLLGSAAAFALVDPMSADLDAAPAPRWLRQALRCLLAGGAAVGAWLAAFAWTLSRLPDGVLFPVGDLLVEMGVCLGVALAAGATAVRHARGRQAAMASVVVQLLLVLATVLLPDEVRLWPPTCGFGAWDEAHRFWLAMLPLPYAWLALALRDARR</sequence>
<dbReference type="OrthoDB" id="3528448at2"/>
<feature type="transmembrane region" description="Helical" evidence="1">
    <location>
        <begin position="110"/>
        <end position="132"/>
    </location>
</feature>
<keyword evidence="1" id="KW-0812">Transmembrane</keyword>
<dbReference type="AlphaFoldDB" id="A0A1H8FTG7"/>
<feature type="transmembrane region" description="Helical" evidence="1">
    <location>
        <begin position="42"/>
        <end position="62"/>
    </location>
</feature>
<dbReference type="EMBL" id="FOBF01000025">
    <property type="protein sequence ID" value="SEN34840.1"/>
    <property type="molecule type" value="Genomic_DNA"/>
</dbReference>
<organism evidence="2 3">
    <name type="scientific">Nonomuraea pusilla</name>
    <dbReference type="NCBI Taxonomy" id="46177"/>
    <lineage>
        <taxon>Bacteria</taxon>
        <taxon>Bacillati</taxon>
        <taxon>Actinomycetota</taxon>
        <taxon>Actinomycetes</taxon>
        <taxon>Streptosporangiales</taxon>
        <taxon>Streptosporangiaceae</taxon>
        <taxon>Nonomuraea</taxon>
    </lineage>
</organism>
<accession>A0A1H8FTG7</accession>
<feature type="transmembrane region" description="Helical" evidence="1">
    <location>
        <begin position="172"/>
        <end position="190"/>
    </location>
</feature>
<gene>
    <name evidence="2" type="ORF">SAMN05660976_07342</name>
</gene>
<proteinExistence type="predicted"/>